<evidence type="ECO:0000313" key="3">
    <source>
        <dbReference type="EMBL" id="AEH07075.1"/>
    </source>
</evidence>
<dbReference type="EMBL" id="CP002792">
    <property type="protein sequence ID" value="AEH07075.1"/>
    <property type="molecule type" value="Genomic_DNA"/>
</dbReference>
<dbReference type="Gene3D" id="1.10.10.10">
    <property type="entry name" value="Winged helix-like DNA-binding domain superfamily/Winged helix DNA-binding domain"/>
    <property type="match status" value="1"/>
</dbReference>
<dbReference type="Proteomes" id="UP000009296">
    <property type="component" value="Chromosome"/>
</dbReference>
<dbReference type="InterPro" id="IPR011991">
    <property type="entry name" value="ArsR-like_HTH"/>
</dbReference>
<dbReference type="Pfam" id="PF01978">
    <property type="entry name" value="TrmB"/>
    <property type="match status" value="1"/>
</dbReference>
<protein>
    <submittedName>
        <fullName evidence="3">Transcriptional regulator TrmB</fullName>
    </submittedName>
</protein>
<proteinExistence type="predicted"/>
<feature type="compositionally biased region" description="Basic and acidic residues" evidence="1">
    <location>
        <begin position="23"/>
        <end position="43"/>
    </location>
</feature>
<dbReference type="KEGG" id="mok:Metok_1106"/>
<accession>F8ANL8</accession>
<evidence type="ECO:0000259" key="2">
    <source>
        <dbReference type="Pfam" id="PF01978"/>
    </source>
</evidence>
<dbReference type="InterPro" id="IPR036390">
    <property type="entry name" value="WH_DNA-bd_sf"/>
</dbReference>
<name>F8ANL8_METOI</name>
<dbReference type="SUPFAM" id="SSF46785">
    <property type="entry name" value="Winged helix' DNA-binding domain"/>
    <property type="match status" value="1"/>
</dbReference>
<dbReference type="eggNOG" id="arCOG02241">
    <property type="taxonomic scope" value="Archaea"/>
</dbReference>
<sequence>MCKDTNINNHENNNNSNNNDDDNSNKSEHLDTDKIDTESEEIKLNNNKSNNDEIKEMVENVKIKEKDKSIVIKKTIENIDKSLIDNLSNLLSSEVKAKIYIYLRKYGKSTVDEIAHGTGIYPSTVREVILDMYKNGIVCREKLDKEGLGKKPYIYSAVSPSELVKKLSKGLQNKLNEVIMIDKKIKKKEIKIPFLPVKIVINNDIDEAK</sequence>
<evidence type="ECO:0000313" key="4">
    <source>
        <dbReference type="Proteomes" id="UP000009296"/>
    </source>
</evidence>
<dbReference type="AlphaFoldDB" id="F8ANL8"/>
<reference evidence="3" key="1">
    <citation type="submission" date="2011-05" db="EMBL/GenBank/DDBJ databases">
        <title>Complete sequence of chromosome of Methanothermococcus okinawensis IH1.</title>
        <authorList>
            <consortium name="US DOE Joint Genome Institute"/>
            <person name="Lucas S."/>
            <person name="Han J."/>
            <person name="Lapidus A."/>
            <person name="Cheng J.-F."/>
            <person name="Goodwin L."/>
            <person name="Pitluck S."/>
            <person name="Peters L."/>
            <person name="Mikhailova N."/>
            <person name="Held B."/>
            <person name="Han C."/>
            <person name="Tapia R."/>
            <person name="Land M."/>
            <person name="Hauser L."/>
            <person name="Kyrpides N."/>
            <person name="Ivanova N."/>
            <person name="Pagani I."/>
            <person name="Sieprawska-Lupa M."/>
            <person name="Takai K."/>
            <person name="Miyazaki J."/>
            <person name="Whitman W."/>
            <person name="Woyke T."/>
        </authorList>
    </citation>
    <scope>NUCLEOTIDE SEQUENCE</scope>
    <source>
        <strain evidence="3">IH1</strain>
    </source>
</reference>
<feature type="compositionally biased region" description="Low complexity" evidence="1">
    <location>
        <begin position="1"/>
        <end position="18"/>
    </location>
</feature>
<feature type="region of interest" description="Disordered" evidence="1">
    <location>
        <begin position="1"/>
        <end position="48"/>
    </location>
</feature>
<evidence type="ECO:0000256" key="1">
    <source>
        <dbReference type="SAM" id="MobiDB-lite"/>
    </source>
</evidence>
<dbReference type="HOGENOM" id="CLU_082928_1_0_2"/>
<keyword evidence="4" id="KW-1185">Reference proteome</keyword>
<dbReference type="InterPro" id="IPR002831">
    <property type="entry name" value="Tscrpt_reg_TrmB_N"/>
</dbReference>
<feature type="domain" description="Transcription regulator TrmB N-terminal" evidence="2">
    <location>
        <begin position="94"/>
        <end position="160"/>
    </location>
</feature>
<organism evidence="3 4">
    <name type="scientific">Methanothermococcus okinawensis (strain DSM 14208 / JCM 11175 / IH1)</name>
    <dbReference type="NCBI Taxonomy" id="647113"/>
    <lineage>
        <taxon>Archaea</taxon>
        <taxon>Methanobacteriati</taxon>
        <taxon>Methanobacteriota</taxon>
        <taxon>Methanomada group</taxon>
        <taxon>Methanococci</taxon>
        <taxon>Methanococcales</taxon>
        <taxon>Methanococcaceae</taxon>
        <taxon>Methanothermococcus</taxon>
    </lineage>
</organism>
<dbReference type="InterPro" id="IPR036388">
    <property type="entry name" value="WH-like_DNA-bd_sf"/>
</dbReference>
<dbReference type="STRING" id="647113.Metok_1106"/>
<dbReference type="CDD" id="cd00090">
    <property type="entry name" value="HTH_ARSR"/>
    <property type="match status" value="1"/>
</dbReference>
<gene>
    <name evidence="3" type="ordered locus">Metok_1106</name>
</gene>